<dbReference type="RefSeq" id="WP_007209438.1">
    <property type="nucleotide sequence ID" value="NZ_EQ973486.1"/>
</dbReference>
<sequence>MKMNVTKPTRLDLENIDINQITQILSTGDLDTLPPEERAYYELMEMVRGLRARMRYNGKVITKAGIIKLLKSEIYGLSDWMARQVYSDSINFFYAQENIRPEAFANLYAEKLEKWADSMFLMGKGEEASRILERAAKLRLRFASTETEIPEELLNKKQIVIYTTKRSDLGVPETDRKELEEFIDEIPDIPMIVRDRLKEDAQIKKFNLKKRMIEDAEEFREDDTED</sequence>
<dbReference type="EMBL" id="ACCH01000002">
    <property type="protein sequence ID" value="EEF92332.1"/>
    <property type="molecule type" value="Genomic_DNA"/>
</dbReference>
<proteinExistence type="predicted"/>
<comment type="caution">
    <text evidence="1">The sequence shown here is derived from an EMBL/GenBank/DDBJ whole genome shotgun (WGS) entry which is preliminary data.</text>
</comment>
<protein>
    <submittedName>
        <fullName evidence="1">Uncharacterized protein</fullName>
    </submittedName>
</protein>
<reference evidence="1 2" key="1">
    <citation type="submission" date="2008-12" db="EMBL/GenBank/DDBJ databases">
        <authorList>
            <person name="Fulton L."/>
            <person name="Clifton S."/>
            <person name="Fulton B."/>
            <person name="Xu J."/>
            <person name="Minx P."/>
            <person name="Pepin K.H."/>
            <person name="Johnson M."/>
            <person name="Bhonagiri V."/>
            <person name="Nash W.E."/>
            <person name="Mardis E.R."/>
            <person name="Wilson R.K."/>
        </authorList>
    </citation>
    <scope>NUCLEOTIDE SEQUENCE [LARGE SCALE GENOMIC DNA]</scope>
    <source>
        <strain evidence="1 2">DSM 14838</strain>
    </source>
</reference>
<evidence type="ECO:0000313" key="2">
    <source>
        <dbReference type="Proteomes" id="UP000003711"/>
    </source>
</evidence>
<reference evidence="1 2" key="2">
    <citation type="submission" date="2009-01" db="EMBL/GenBank/DDBJ databases">
        <title>Draft genome sequence of Bacteroides cellulosilyticus (DSM 14838).</title>
        <authorList>
            <person name="Sudarsanam P."/>
            <person name="Ley R."/>
            <person name="Guruge J."/>
            <person name="Turnbaugh P.J."/>
            <person name="Mahowald M."/>
            <person name="Liep D."/>
            <person name="Gordon J."/>
        </authorList>
    </citation>
    <scope>NUCLEOTIDE SEQUENCE [LARGE SCALE GENOMIC DNA]</scope>
    <source>
        <strain evidence="1 2">DSM 14838</strain>
    </source>
</reference>
<organism evidence="1 2">
    <name type="scientific">Bacteroides cellulosilyticus DSM 14838</name>
    <dbReference type="NCBI Taxonomy" id="537012"/>
    <lineage>
        <taxon>Bacteria</taxon>
        <taxon>Pseudomonadati</taxon>
        <taxon>Bacteroidota</taxon>
        <taxon>Bacteroidia</taxon>
        <taxon>Bacteroidales</taxon>
        <taxon>Bacteroidaceae</taxon>
        <taxon>Bacteroides</taxon>
    </lineage>
</organism>
<dbReference type="Proteomes" id="UP000003711">
    <property type="component" value="Unassembled WGS sequence"/>
</dbReference>
<evidence type="ECO:0000313" key="1">
    <source>
        <dbReference type="EMBL" id="EEF92332.1"/>
    </source>
</evidence>
<name>E2N6Z6_9BACE</name>
<accession>E2N6Z6</accession>
<dbReference type="HOGENOM" id="CLU_1227904_0_0_10"/>
<gene>
    <name evidence="1" type="ORF">BACCELL_00038</name>
</gene>
<dbReference type="AlphaFoldDB" id="E2N6Z6"/>